<evidence type="ECO:0000256" key="4">
    <source>
        <dbReference type="ARBA" id="ARBA00022840"/>
    </source>
</evidence>
<dbReference type="AlphaFoldDB" id="A0A8S1RSZ8"/>
<keyword evidence="4" id="KW-0067">ATP-binding</keyword>
<dbReference type="Proteomes" id="UP000692954">
    <property type="component" value="Unassembled WGS sequence"/>
</dbReference>
<dbReference type="EMBL" id="CAJJDN010000228">
    <property type="protein sequence ID" value="CAD8129544.1"/>
    <property type="molecule type" value="Genomic_DNA"/>
</dbReference>
<keyword evidence="7" id="KW-1185">Reference proteome</keyword>
<keyword evidence="1" id="KW-0808">Transferase</keyword>
<evidence type="ECO:0000256" key="1">
    <source>
        <dbReference type="ARBA" id="ARBA00022679"/>
    </source>
</evidence>
<dbReference type="GO" id="GO:0004674">
    <property type="term" value="F:protein serine/threonine kinase activity"/>
    <property type="evidence" value="ECO:0007669"/>
    <property type="project" value="InterPro"/>
</dbReference>
<evidence type="ECO:0000313" key="6">
    <source>
        <dbReference type="EMBL" id="CAD8129544.1"/>
    </source>
</evidence>
<dbReference type="GO" id="GO:0016020">
    <property type="term" value="C:membrane"/>
    <property type="evidence" value="ECO:0007669"/>
    <property type="project" value="TreeGrafter"/>
</dbReference>
<dbReference type="GO" id="GO:0010506">
    <property type="term" value="P:regulation of autophagy"/>
    <property type="evidence" value="ECO:0007669"/>
    <property type="project" value="InterPro"/>
</dbReference>
<evidence type="ECO:0000256" key="3">
    <source>
        <dbReference type="ARBA" id="ARBA00022777"/>
    </source>
</evidence>
<dbReference type="Pfam" id="PF00069">
    <property type="entry name" value="Pkinase"/>
    <property type="match status" value="1"/>
</dbReference>
<dbReference type="PROSITE" id="PS50011">
    <property type="entry name" value="PROTEIN_KINASE_DOM"/>
    <property type="match status" value="1"/>
</dbReference>
<proteinExistence type="predicted"/>
<dbReference type="GO" id="GO:0005524">
    <property type="term" value="F:ATP binding"/>
    <property type="evidence" value="ECO:0007669"/>
    <property type="project" value="UniProtKB-KW"/>
</dbReference>
<keyword evidence="3" id="KW-0418">Kinase</keyword>
<feature type="domain" description="Protein kinase" evidence="5">
    <location>
        <begin position="1"/>
        <end position="107"/>
    </location>
</feature>
<dbReference type="GO" id="GO:0000407">
    <property type="term" value="C:phagophore assembly site"/>
    <property type="evidence" value="ECO:0007669"/>
    <property type="project" value="TreeGrafter"/>
</dbReference>
<sequence length="169" mass="20201">MKLEYQLINTKYASPQLLDEKQKFTNSADIFSLGIVCYELIFGCLPYKVNNYYQLIQQLRQLEFNPVKINRSIPGMYEDIANLIENMLKYHESQRISWNSLFSHHLLSERLSTPIQFIRPQVNPQTNKMQINKKLNQKLNQKFNNHFHLILASNKLRKYQINFLELQHL</sequence>
<protein>
    <recommendedName>
        <fullName evidence="5">Protein kinase domain-containing protein</fullName>
    </recommendedName>
</protein>
<dbReference type="PANTHER" id="PTHR24348">
    <property type="entry name" value="SERINE/THREONINE-PROTEIN KINASE UNC-51-RELATED"/>
    <property type="match status" value="1"/>
</dbReference>
<organism evidence="6 7">
    <name type="scientific">Paramecium sonneborni</name>
    <dbReference type="NCBI Taxonomy" id="65129"/>
    <lineage>
        <taxon>Eukaryota</taxon>
        <taxon>Sar</taxon>
        <taxon>Alveolata</taxon>
        <taxon>Ciliophora</taxon>
        <taxon>Intramacronucleata</taxon>
        <taxon>Oligohymenophorea</taxon>
        <taxon>Peniculida</taxon>
        <taxon>Parameciidae</taxon>
        <taxon>Paramecium</taxon>
    </lineage>
</organism>
<dbReference type="InterPro" id="IPR000719">
    <property type="entry name" value="Prot_kinase_dom"/>
</dbReference>
<dbReference type="GO" id="GO:0005776">
    <property type="term" value="C:autophagosome"/>
    <property type="evidence" value="ECO:0007669"/>
    <property type="project" value="TreeGrafter"/>
</dbReference>
<evidence type="ECO:0000313" key="7">
    <source>
        <dbReference type="Proteomes" id="UP000692954"/>
    </source>
</evidence>
<name>A0A8S1RSZ8_9CILI</name>
<keyword evidence="2" id="KW-0547">Nucleotide-binding</keyword>
<dbReference type="GO" id="GO:0005829">
    <property type="term" value="C:cytosol"/>
    <property type="evidence" value="ECO:0007669"/>
    <property type="project" value="TreeGrafter"/>
</dbReference>
<accession>A0A8S1RSZ8</accession>
<gene>
    <name evidence="6" type="ORF">PSON_ATCC_30995.1.T2280017</name>
</gene>
<evidence type="ECO:0000259" key="5">
    <source>
        <dbReference type="PROSITE" id="PS50011"/>
    </source>
</evidence>
<reference evidence="6" key="1">
    <citation type="submission" date="2021-01" db="EMBL/GenBank/DDBJ databases">
        <authorList>
            <consortium name="Genoscope - CEA"/>
            <person name="William W."/>
        </authorList>
    </citation>
    <scope>NUCLEOTIDE SEQUENCE</scope>
</reference>
<dbReference type="OrthoDB" id="5337378at2759"/>
<comment type="caution">
    <text evidence="6">The sequence shown here is derived from an EMBL/GenBank/DDBJ whole genome shotgun (WGS) entry which is preliminary data.</text>
</comment>
<evidence type="ECO:0000256" key="2">
    <source>
        <dbReference type="ARBA" id="ARBA00022741"/>
    </source>
</evidence>
<dbReference type="GO" id="GO:0000045">
    <property type="term" value="P:autophagosome assembly"/>
    <property type="evidence" value="ECO:0007669"/>
    <property type="project" value="TreeGrafter"/>
</dbReference>
<dbReference type="InterPro" id="IPR045269">
    <property type="entry name" value="Atg1-like"/>
</dbReference>
<dbReference type="PANTHER" id="PTHR24348:SF22">
    <property type="entry name" value="NON-SPECIFIC SERINE_THREONINE PROTEIN KINASE"/>
    <property type="match status" value="1"/>
</dbReference>